<comment type="function">
    <text evidence="4">Folate-binding protein involved in regulating the level of ATP-DnaA and in the modification of some tRNAs. It is probably a key factor in regulatory networks that act via tRNA modification, such as initiation of chromosomal replication.</text>
</comment>
<dbReference type="GO" id="GO:0005542">
    <property type="term" value="F:folic acid binding"/>
    <property type="evidence" value="ECO:0007669"/>
    <property type="project" value="UniProtKB-UniRule"/>
</dbReference>
<dbReference type="Pfam" id="PF21130">
    <property type="entry name" value="YgfZ_barrel"/>
    <property type="match status" value="1"/>
</dbReference>
<dbReference type="GO" id="GO:0016226">
    <property type="term" value="P:iron-sulfur cluster assembly"/>
    <property type="evidence" value="ECO:0007669"/>
    <property type="project" value="TreeGrafter"/>
</dbReference>
<evidence type="ECO:0000313" key="8">
    <source>
        <dbReference type="Proteomes" id="UP000255169"/>
    </source>
</evidence>
<dbReference type="Gene3D" id="3.30.70.1630">
    <property type="match status" value="1"/>
</dbReference>
<proteinExistence type="inferred from homology"/>
<feature type="binding site" evidence="4">
    <location>
        <position position="190"/>
    </location>
    <ligand>
        <name>folate</name>
        <dbReference type="ChEBI" id="CHEBI:62501"/>
    </ligand>
</feature>
<dbReference type="SUPFAM" id="SSF101790">
    <property type="entry name" value="Aminomethyltransferase beta-barrel domain"/>
    <property type="match status" value="1"/>
</dbReference>
<feature type="domain" description="tRNA-modifying protein YgfZ-like beta-barrel" evidence="5">
    <location>
        <begin position="245"/>
        <end position="312"/>
    </location>
</feature>
<dbReference type="Gene3D" id="2.40.30.160">
    <property type="match status" value="1"/>
</dbReference>
<dbReference type="FunFam" id="3.30.70.1400:FF:000002">
    <property type="entry name" value="tRNA-modifying protein YgfZ"/>
    <property type="match status" value="1"/>
</dbReference>
<dbReference type="GO" id="GO:0005737">
    <property type="term" value="C:cytoplasm"/>
    <property type="evidence" value="ECO:0007669"/>
    <property type="project" value="UniProtKB-SubCell"/>
</dbReference>
<evidence type="ECO:0000256" key="1">
    <source>
        <dbReference type="ARBA" id="ARBA00022490"/>
    </source>
</evidence>
<accession>A0A085UB69</accession>
<dbReference type="NCBIfam" id="NF007110">
    <property type="entry name" value="PRK09559.1"/>
    <property type="match status" value="1"/>
</dbReference>
<dbReference type="RefSeq" id="WP_038241018.1">
    <property type="nucleotide sequence ID" value="NZ_CABIHR010000003.1"/>
</dbReference>
<dbReference type="PANTHER" id="PTHR22602:SF0">
    <property type="entry name" value="TRANSFERASE CAF17, MITOCHONDRIAL-RELATED"/>
    <property type="match status" value="1"/>
</dbReference>
<protein>
    <recommendedName>
        <fullName evidence="4">tRNA-modifying protein YgfZ</fullName>
    </recommendedName>
</protein>
<dbReference type="GO" id="GO:0008033">
    <property type="term" value="P:tRNA processing"/>
    <property type="evidence" value="ECO:0007669"/>
    <property type="project" value="UniProtKB-UniRule"/>
</dbReference>
<dbReference type="PATRIC" id="fig|29486.44.peg.218"/>
<dbReference type="GeneID" id="66880545"/>
<evidence type="ECO:0000256" key="3">
    <source>
        <dbReference type="ARBA" id="ARBA00022954"/>
    </source>
</evidence>
<keyword evidence="8" id="KW-1185">Reference proteome</keyword>
<dbReference type="HAMAP" id="MF_01175">
    <property type="entry name" value="tRNA_modifying_YgfZ"/>
    <property type="match status" value="1"/>
</dbReference>
<dbReference type="PANTHER" id="PTHR22602">
    <property type="entry name" value="TRANSFERASE CAF17, MITOCHONDRIAL-RELATED"/>
    <property type="match status" value="1"/>
</dbReference>
<dbReference type="EMBL" id="LN681231">
    <property type="protein sequence ID" value="CEK28662.1"/>
    <property type="molecule type" value="Genomic_DNA"/>
</dbReference>
<evidence type="ECO:0000313" key="6">
    <source>
        <dbReference type="EMBL" id="CEK28662.1"/>
    </source>
</evidence>
<keyword evidence="2 4" id="KW-0819">tRNA processing</keyword>
<organism evidence="6">
    <name type="scientific">Yersinia ruckeri</name>
    <dbReference type="NCBI Taxonomy" id="29486"/>
    <lineage>
        <taxon>Bacteria</taxon>
        <taxon>Pseudomonadati</taxon>
        <taxon>Pseudomonadota</taxon>
        <taxon>Gammaproteobacteria</taxon>
        <taxon>Enterobacterales</taxon>
        <taxon>Yersiniaceae</taxon>
        <taxon>Yersinia</taxon>
    </lineage>
</organism>
<dbReference type="InterPro" id="IPR017703">
    <property type="entry name" value="YgfZ/GCV_T_CS"/>
</dbReference>
<reference evidence="6" key="1">
    <citation type="journal article" date="2015" name="Genome Announc.">
        <title>Complete Genome Sequence of Yersinia ruckeri Strain CSF007-82, Etiologic Agent of Red Mouth Disease in Salmonid Fish.</title>
        <authorList>
            <person name="Nelson M.C."/>
            <person name="LaPatra S.E."/>
            <person name="Welch T.J."/>
            <person name="Graf J."/>
        </authorList>
    </citation>
    <scope>NUCLEOTIDE SEQUENCE</scope>
    <source>
        <strain evidence="6">CSF007-82</strain>
    </source>
</reference>
<dbReference type="OrthoDB" id="9796287at2"/>
<dbReference type="FunFam" id="2.40.30.160:FF:000001">
    <property type="entry name" value="tRNA-modifying protein YgfZ"/>
    <property type="match status" value="1"/>
</dbReference>
<dbReference type="Proteomes" id="UP000255169">
    <property type="component" value="Unassembled WGS sequence"/>
</dbReference>
<keyword evidence="3 4" id="KW-0290">Folate-binding</keyword>
<dbReference type="AlphaFoldDB" id="A0A085UB69"/>
<dbReference type="eggNOG" id="COG0354">
    <property type="taxonomic scope" value="Bacteria"/>
</dbReference>
<dbReference type="EMBL" id="UHJG01000001">
    <property type="protein sequence ID" value="SUQ01425.1"/>
    <property type="molecule type" value="Genomic_DNA"/>
</dbReference>
<evidence type="ECO:0000256" key="2">
    <source>
        <dbReference type="ARBA" id="ARBA00022694"/>
    </source>
</evidence>
<gene>
    <name evidence="7" type="primary">ygfZ</name>
    <name evidence="6" type="ORF">CSF007_14690</name>
    <name evidence="7" type="ORF">NCTC10476_02778</name>
</gene>
<name>A0A085UB69_YERRU</name>
<evidence type="ECO:0000256" key="4">
    <source>
        <dbReference type="HAMAP-Rule" id="MF_01175"/>
    </source>
</evidence>
<dbReference type="FunFam" id="3.30.70.1630:FF:000001">
    <property type="entry name" value="tRNA-modifying protein YgfZ"/>
    <property type="match status" value="1"/>
</dbReference>
<comment type="subcellular location">
    <subcellularLocation>
        <location evidence="4">Cytoplasm</location>
    </subcellularLocation>
</comment>
<dbReference type="InterPro" id="IPR023758">
    <property type="entry name" value="tRNA-modifying_YgfZ"/>
</dbReference>
<dbReference type="GO" id="GO:0009451">
    <property type="term" value="P:RNA modification"/>
    <property type="evidence" value="ECO:0007669"/>
    <property type="project" value="InterPro"/>
</dbReference>
<feature type="binding site" evidence="4">
    <location>
        <position position="28"/>
    </location>
    <ligand>
        <name>folate</name>
        <dbReference type="ChEBI" id="CHEBI:62501"/>
    </ligand>
</feature>
<dbReference type="NCBIfam" id="TIGR03317">
    <property type="entry name" value="ygfZ_signature"/>
    <property type="match status" value="1"/>
</dbReference>
<sequence length="330" mass="36285">MAYATPLSTRKPSASSTLPLTLISLEDWALVTVTGADRVKYLQGQLTANVETLAPDQHVLTAHCDAKGKMWSDLRLFHRGESFAFIERRNLLENQLAELKKYAVFSKVTFAAPADCILLGVAGENAREALAQSFPELPTAEKSVVQCGETTLLHFTLPAERFLLVTEAIQVQNLIDKLGDQAQLNSSQQWLALEIEAGFPVIDSPNSAQFIPQATNIQALAGICFTKGCYTGQEMVARAKYRGANKRALYWLAGQAERVPEAGEDLEWQLGENWRRTGTVLAAVQLAEGSLWVQAVLNNDLAADSILRVREESTGVLNIQPLPYSLEEEK</sequence>
<dbReference type="STRING" id="29486.UGYR_07085"/>
<reference evidence="7 8" key="2">
    <citation type="submission" date="2018-06" db="EMBL/GenBank/DDBJ databases">
        <authorList>
            <consortium name="Pathogen Informatics"/>
            <person name="Doyle S."/>
        </authorList>
    </citation>
    <scope>NUCLEOTIDE SEQUENCE [LARGE SCALE GENOMIC DNA]</scope>
    <source>
        <strain evidence="7 8">NCTC10476</strain>
    </source>
</reference>
<comment type="similarity">
    <text evidence="4">Belongs to the tRNA-modifying YgfZ family.</text>
</comment>
<dbReference type="InterPro" id="IPR048451">
    <property type="entry name" value="YgfZ_barrel"/>
</dbReference>
<dbReference type="SUPFAM" id="SSF103025">
    <property type="entry name" value="Folate-binding domain"/>
    <property type="match status" value="1"/>
</dbReference>
<evidence type="ECO:0000259" key="5">
    <source>
        <dbReference type="Pfam" id="PF21130"/>
    </source>
</evidence>
<keyword evidence="1 4" id="KW-0963">Cytoplasm</keyword>
<evidence type="ECO:0000313" key="7">
    <source>
        <dbReference type="EMBL" id="SUQ01425.1"/>
    </source>
</evidence>
<dbReference type="Gene3D" id="3.30.70.1400">
    <property type="entry name" value="Aminomethyltransferase beta-barrel domains"/>
    <property type="match status" value="1"/>
</dbReference>
<dbReference type="InterPro" id="IPR029043">
    <property type="entry name" value="GcvT/YgfZ_C"/>
</dbReference>
<dbReference type="InterPro" id="IPR045179">
    <property type="entry name" value="YgfZ/GcvT"/>
</dbReference>